<keyword evidence="1 2" id="KW-0732">Signal</keyword>
<dbReference type="PROSITE" id="PS50927">
    <property type="entry name" value="BULB_LECTIN"/>
    <property type="match status" value="1"/>
</dbReference>
<dbReference type="AlphaFoldDB" id="A0AAW0KYV3"/>
<name>A0AAW0KYV3_QUESU</name>
<feature type="domain" description="Bulb-type lectin" evidence="3">
    <location>
        <begin position="24"/>
        <end position="105"/>
    </location>
</feature>
<protein>
    <submittedName>
        <fullName evidence="4">G-type lectin s-receptor-like serine/threonine-protein kinase rlk1</fullName>
    </submittedName>
</protein>
<evidence type="ECO:0000313" key="5">
    <source>
        <dbReference type="Proteomes" id="UP000237347"/>
    </source>
</evidence>
<dbReference type="GO" id="GO:0016301">
    <property type="term" value="F:kinase activity"/>
    <property type="evidence" value="ECO:0007669"/>
    <property type="project" value="UniProtKB-KW"/>
</dbReference>
<feature type="signal peptide" evidence="2">
    <location>
        <begin position="1"/>
        <end position="21"/>
    </location>
</feature>
<accession>A0AAW0KYV3</accession>
<evidence type="ECO:0000313" key="4">
    <source>
        <dbReference type="EMBL" id="KAK7843448.1"/>
    </source>
</evidence>
<sequence length="105" mass="11672">MDFVLPHLLFLLILLPIFSIGQNNGNVTIGNSLTATDRSTQWLSPSGDFAFGFNQLNQTDLFLISIWFAKVPDKTIVWYARLDNPAPRGSKVELTADHELVLTGP</sequence>
<dbReference type="EMBL" id="PKMF04000204">
    <property type="protein sequence ID" value="KAK7843448.1"/>
    <property type="molecule type" value="Genomic_DNA"/>
</dbReference>
<evidence type="ECO:0000256" key="2">
    <source>
        <dbReference type="SAM" id="SignalP"/>
    </source>
</evidence>
<dbReference type="InterPro" id="IPR051343">
    <property type="entry name" value="G-type_lectin_kinases/EP1-like"/>
</dbReference>
<dbReference type="PANTHER" id="PTHR47976">
    <property type="entry name" value="G-TYPE LECTIN S-RECEPTOR-LIKE SERINE/THREONINE-PROTEIN KINASE SD2-5"/>
    <property type="match status" value="1"/>
</dbReference>
<dbReference type="Proteomes" id="UP000237347">
    <property type="component" value="Unassembled WGS sequence"/>
</dbReference>
<feature type="chain" id="PRO_5044013057" evidence="2">
    <location>
        <begin position="22"/>
        <end position="105"/>
    </location>
</feature>
<reference evidence="4 5" key="1">
    <citation type="journal article" date="2018" name="Sci. Data">
        <title>The draft genome sequence of cork oak.</title>
        <authorList>
            <person name="Ramos A.M."/>
            <person name="Usie A."/>
            <person name="Barbosa P."/>
            <person name="Barros P.M."/>
            <person name="Capote T."/>
            <person name="Chaves I."/>
            <person name="Simoes F."/>
            <person name="Abreu I."/>
            <person name="Carrasquinho I."/>
            <person name="Faro C."/>
            <person name="Guimaraes J.B."/>
            <person name="Mendonca D."/>
            <person name="Nobrega F."/>
            <person name="Rodrigues L."/>
            <person name="Saibo N.J.M."/>
            <person name="Varela M.C."/>
            <person name="Egas C."/>
            <person name="Matos J."/>
            <person name="Miguel C.M."/>
            <person name="Oliveira M.M."/>
            <person name="Ricardo C.P."/>
            <person name="Goncalves S."/>
        </authorList>
    </citation>
    <scope>NUCLEOTIDE SEQUENCE [LARGE SCALE GENOMIC DNA]</scope>
    <source>
        <strain evidence="5">cv. HL8</strain>
    </source>
</reference>
<comment type="caution">
    <text evidence="4">The sequence shown here is derived from an EMBL/GenBank/DDBJ whole genome shotgun (WGS) entry which is preliminary data.</text>
</comment>
<proteinExistence type="predicted"/>
<dbReference type="PANTHER" id="PTHR47976:SF15">
    <property type="entry name" value="G-TYPE LECTIN S-RECEPTOR-LIKE SERINE_THREONINE-PROTEIN KINASE RLK1"/>
    <property type="match status" value="1"/>
</dbReference>
<evidence type="ECO:0000259" key="3">
    <source>
        <dbReference type="PROSITE" id="PS50927"/>
    </source>
</evidence>
<gene>
    <name evidence="4" type="primary">RLK1_4</name>
    <name evidence="4" type="ORF">CFP56_012604</name>
</gene>
<keyword evidence="5" id="KW-1185">Reference proteome</keyword>
<dbReference type="InterPro" id="IPR001480">
    <property type="entry name" value="Bulb-type_lectin_dom"/>
</dbReference>
<organism evidence="4 5">
    <name type="scientific">Quercus suber</name>
    <name type="common">Cork oak</name>
    <dbReference type="NCBI Taxonomy" id="58331"/>
    <lineage>
        <taxon>Eukaryota</taxon>
        <taxon>Viridiplantae</taxon>
        <taxon>Streptophyta</taxon>
        <taxon>Embryophyta</taxon>
        <taxon>Tracheophyta</taxon>
        <taxon>Spermatophyta</taxon>
        <taxon>Magnoliopsida</taxon>
        <taxon>eudicotyledons</taxon>
        <taxon>Gunneridae</taxon>
        <taxon>Pentapetalae</taxon>
        <taxon>rosids</taxon>
        <taxon>fabids</taxon>
        <taxon>Fagales</taxon>
        <taxon>Fagaceae</taxon>
        <taxon>Quercus</taxon>
    </lineage>
</organism>
<evidence type="ECO:0000256" key="1">
    <source>
        <dbReference type="ARBA" id="ARBA00022729"/>
    </source>
</evidence>